<evidence type="ECO:0000313" key="4">
    <source>
        <dbReference type="Proteomes" id="UP000247763"/>
    </source>
</evidence>
<keyword evidence="4" id="KW-1185">Reference proteome</keyword>
<dbReference type="PROSITE" id="PS00166">
    <property type="entry name" value="ENOYL_COA_HYDRATASE"/>
    <property type="match status" value="1"/>
</dbReference>
<organism evidence="3 4">
    <name type="scientific">Phenylobacterium parvum</name>
    <dbReference type="NCBI Taxonomy" id="2201350"/>
    <lineage>
        <taxon>Bacteria</taxon>
        <taxon>Pseudomonadati</taxon>
        <taxon>Pseudomonadota</taxon>
        <taxon>Alphaproteobacteria</taxon>
        <taxon>Caulobacterales</taxon>
        <taxon>Caulobacteraceae</taxon>
        <taxon>Phenylobacterium</taxon>
    </lineage>
</organism>
<dbReference type="GO" id="GO:0006635">
    <property type="term" value="P:fatty acid beta-oxidation"/>
    <property type="evidence" value="ECO:0007669"/>
    <property type="project" value="TreeGrafter"/>
</dbReference>
<protein>
    <submittedName>
        <fullName evidence="3">Enoyl-CoA hydratase</fullName>
    </submittedName>
</protein>
<proteinExistence type="inferred from homology"/>
<sequence>METDREVLMSLVTRESKGAAVVLTYANPPWGTMTAPGARQMYAEAKAALDDPSVRCLILTGGVPGIFIRHYDVDELADMSARLQDGPPPSPPRADAPPPAPGFLELTDIIAAADKPVVAAINGLCQGGGFELALACDLRISTPEAESIGLPETRIGIFPGGGGTQRLPRVVGEAKALEIVLRGLTFTGAEAHAIGLVHELAADPLARALEMAREWEGRGAEGIAAAKRLTRAALDRPLSEGLSEERRAFLEVMRTDSARAALEAARQPAEIQKV</sequence>
<comment type="similarity">
    <text evidence="1 2">Belongs to the enoyl-CoA hydratase/isomerase family.</text>
</comment>
<evidence type="ECO:0000256" key="1">
    <source>
        <dbReference type="ARBA" id="ARBA00005254"/>
    </source>
</evidence>
<dbReference type="EMBL" id="CP029479">
    <property type="protein sequence ID" value="AWM76498.1"/>
    <property type="molecule type" value="Genomic_DNA"/>
</dbReference>
<dbReference type="InterPro" id="IPR001753">
    <property type="entry name" value="Enoyl-CoA_hydra/iso"/>
</dbReference>
<gene>
    <name evidence="3" type="ORF">HYN04_01195</name>
</gene>
<dbReference type="SUPFAM" id="SSF52096">
    <property type="entry name" value="ClpP/crotonase"/>
    <property type="match status" value="1"/>
</dbReference>
<dbReference type="GO" id="GO:0003824">
    <property type="term" value="F:catalytic activity"/>
    <property type="evidence" value="ECO:0007669"/>
    <property type="project" value="InterPro"/>
</dbReference>
<dbReference type="PANTHER" id="PTHR11941">
    <property type="entry name" value="ENOYL-COA HYDRATASE-RELATED"/>
    <property type="match status" value="1"/>
</dbReference>
<dbReference type="KEGG" id="phb:HYN04_01195"/>
<evidence type="ECO:0000313" key="3">
    <source>
        <dbReference type="EMBL" id="AWM76498.1"/>
    </source>
</evidence>
<reference evidence="4" key="1">
    <citation type="submission" date="2018-05" db="EMBL/GenBank/DDBJ databases">
        <title>Genome sequencing of Phenylobacterium sp. HYN0004.</title>
        <authorList>
            <person name="Yi H."/>
            <person name="Baek C."/>
        </authorList>
    </citation>
    <scope>NUCLEOTIDE SEQUENCE [LARGE SCALE GENOMIC DNA]</scope>
    <source>
        <strain evidence="4">HYN0004</strain>
    </source>
</reference>
<accession>A0A2Z3HYB1</accession>
<dbReference type="Pfam" id="PF00378">
    <property type="entry name" value="ECH_1"/>
    <property type="match status" value="1"/>
</dbReference>
<name>A0A2Z3HYB1_9CAUL</name>
<evidence type="ECO:0000256" key="2">
    <source>
        <dbReference type="RuleBase" id="RU003707"/>
    </source>
</evidence>
<dbReference type="PANTHER" id="PTHR11941:SF54">
    <property type="entry name" value="ENOYL-COA HYDRATASE, MITOCHONDRIAL"/>
    <property type="match status" value="1"/>
</dbReference>
<dbReference type="CDD" id="cd06558">
    <property type="entry name" value="crotonase-like"/>
    <property type="match status" value="1"/>
</dbReference>
<dbReference type="InterPro" id="IPR029045">
    <property type="entry name" value="ClpP/crotonase-like_dom_sf"/>
</dbReference>
<dbReference type="OrthoDB" id="9775794at2"/>
<dbReference type="Gene3D" id="3.90.226.10">
    <property type="entry name" value="2-enoyl-CoA Hydratase, Chain A, domain 1"/>
    <property type="match status" value="1"/>
</dbReference>
<dbReference type="InterPro" id="IPR018376">
    <property type="entry name" value="Enoyl-CoA_hyd/isom_CS"/>
</dbReference>
<dbReference type="AlphaFoldDB" id="A0A2Z3HYB1"/>
<dbReference type="Proteomes" id="UP000247763">
    <property type="component" value="Chromosome"/>
</dbReference>